<gene>
    <name evidence="3" type="ORF">BDV29DRAFT_176535</name>
</gene>
<dbReference type="OrthoDB" id="277832at2759"/>
<name>A0A5N5WWH8_9EURO</name>
<dbReference type="InterPro" id="IPR019510">
    <property type="entry name" value="AKAP7-like_phosphoesterase"/>
</dbReference>
<organism evidence="3 4">
    <name type="scientific">Aspergillus leporis</name>
    <dbReference type="NCBI Taxonomy" id="41062"/>
    <lineage>
        <taxon>Eukaryota</taxon>
        <taxon>Fungi</taxon>
        <taxon>Dikarya</taxon>
        <taxon>Ascomycota</taxon>
        <taxon>Pezizomycotina</taxon>
        <taxon>Eurotiomycetes</taxon>
        <taxon>Eurotiomycetidae</taxon>
        <taxon>Eurotiales</taxon>
        <taxon>Aspergillaceae</taxon>
        <taxon>Aspergillus</taxon>
        <taxon>Aspergillus subgen. Circumdati</taxon>
    </lineage>
</organism>
<protein>
    <submittedName>
        <fullName evidence="3">AKAP7 2'5' RNA ligase-like domain-containing protein</fullName>
    </submittedName>
</protein>
<dbReference type="PANTHER" id="PTHR13360">
    <property type="entry name" value="ACTIVATING SIGNAL COINTEGRATOR 1 COMPLEX SUBUNIT 1"/>
    <property type="match status" value="1"/>
</dbReference>
<sequence>MITPRPCRSLPTLRFIYFRSYHSNHWPTMSDEHKKPAIPRSQQKKEKGPPLTHFLCLPLINSVSLPQLETSLAAFKASIPRQSQHDGTNPSRGQPLIPDGALRPVGTLHLTLGVMSLPTKDRLDEAIEFFQSLDLISMAREAEKAARVRGKKEKHASLEQQSEVEGVVGFGEESSCHEKAREMNPTLSPFSISLESLYALPRAHAATVLHAVPVDSTSRLYPFCEMLRDKFLEAGFLQGEHKKEKDLKQESGSHQHIKEQNHEKSTNFPLPSEIKATVDERGLLEGMPADIAEKAARKSDKAIRTRRLSKASKQRVRPLLLHATVANTIYVRGRGRGGGGAQKGKNRRNNQYTFDARDLLAHYRDYYVGSDRTTPRSTLVTTARDGREEGQTDAEDLSGNENSDSAREKGASLNESPPDKKRRMTKGDMLSNDTPRYPFVWAKDFPLEEVCICEMGAKKLDPNGDEGGMNARLREKYMAVVERSLDFRLSSQHT</sequence>
<dbReference type="InterPro" id="IPR009210">
    <property type="entry name" value="ASCC1"/>
</dbReference>
<feature type="region of interest" description="Disordered" evidence="1">
    <location>
        <begin position="80"/>
        <end position="100"/>
    </location>
</feature>
<feature type="region of interest" description="Disordered" evidence="1">
    <location>
        <begin position="371"/>
        <end position="430"/>
    </location>
</feature>
<feature type="compositionally biased region" description="Basic residues" evidence="1">
    <location>
        <begin position="304"/>
        <end position="315"/>
    </location>
</feature>
<dbReference type="AlphaFoldDB" id="A0A5N5WWH8"/>
<evidence type="ECO:0000259" key="2">
    <source>
        <dbReference type="Pfam" id="PF10469"/>
    </source>
</evidence>
<dbReference type="Gene3D" id="3.90.1140.10">
    <property type="entry name" value="Cyclic phosphodiesterase"/>
    <property type="match status" value="2"/>
</dbReference>
<dbReference type="GO" id="GO:0006307">
    <property type="term" value="P:DNA alkylation repair"/>
    <property type="evidence" value="ECO:0007669"/>
    <property type="project" value="InterPro"/>
</dbReference>
<dbReference type="GO" id="GO:0005634">
    <property type="term" value="C:nucleus"/>
    <property type="evidence" value="ECO:0007669"/>
    <property type="project" value="TreeGrafter"/>
</dbReference>
<feature type="compositionally biased region" description="Basic and acidic residues" evidence="1">
    <location>
        <begin position="242"/>
        <end position="265"/>
    </location>
</feature>
<evidence type="ECO:0000313" key="4">
    <source>
        <dbReference type="Proteomes" id="UP000326565"/>
    </source>
</evidence>
<feature type="compositionally biased region" description="Polar residues" evidence="1">
    <location>
        <begin position="80"/>
        <end position="92"/>
    </location>
</feature>
<keyword evidence="4" id="KW-1185">Reference proteome</keyword>
<dbReference type="PANTHER" id="PTHR13360:SF1">
    <property type="entry name" value="ACTIVATING SIGNAL COINTEGRATOR 1 COMPLEX SUBUNIT 1"/>
    <property type="match status" value="1"/>
</dbReference>
<keyword evidence="3" id="KW-0436">Ligase</keyword>
<reference evidence="3 4" key="1">
    <citation type="submission" date="2019-04" db="EMBL/GenBank/DDBJ databases">
        <title>Friends and foes A comparative genomics study of 23 Aspergillus species from section Flavi.</title>
        <authorList>
            <consortium name="DOE Joint Genome Institute"/>
            <person name="Kjaerbolling I."/>
            <person name="Vesth T."/>
            <person name="Frisvad J.C."/>
            <person name="Nybo J.L."/>
            <person name="Theobald S."/>
            <person name="Kildgaard S."/>
            <person name="Isbrandt T."/>
            <person name="Kuo A."/>
            <person name="Sato A."/>
            <person name="Lyhne E.K."/>
            <person name="Kogle M.E."/>
            <person name="Wiebenga A."/>
            <person name="Kun R.S."/>
            <person name="Lubbers R.J."/>
            <person name="Makela M.R."/>
            <person name="Barry K."/>
            <person name="Chovatia M."/>
            <person name="Clum A."/>
            <person name="Daum C."/>
            <person name="Haridas S."/>
            <person name="He G."/>
            <person name="LaButti K."/>
            <person name="Lipzen A."/>
            <person name="Mondo S."/>
            <person name="Riley R."/>
            <person name="Salamov A."/>
            <person name="Simmons B.A."/>
            <person name="Magnuson J.K."/>
            <person name="Henrissat B."/>
            <person name="Mortensen U.H."/>
            <person name="Larsen T.O."/>
            <person name="Devries R.P."/>
            <person name="Grigoriev I.V."/>
            <person name="Machida M."/>
            <person name="Baker S.E."/>
            <person name="Andersen M.R."/>
        </authorList>
    </citation>
    <scope>NUCLEOTIDE SEQUENCE [LARGE SCALE GENOMIC DNA]</scope>
    <source>
        <strain evidence="3 4">CBS 151.66</strain>
    </source>
</reference>
<feature type="region of interest" description="Disordered" evidence="1">
    <location>
        <begin position="28"/>
        <end position="48"/>
    </location>
</feature>
<dbReference type="Proteomes" id="UP000326565">
    <property type="component" value="Unassembled WGS sequence"/>
</dbReference>
<dbReference type="Pfam" id="PF10469">
    <property type="entry name" value="AKAP7_NLS"/>
    <property type="match status" value="1"/>
</dbReference>
<proteinExistence type="predicted"/>
<feature type="region of interest" description="Disordered" evidence="1">
    <location>
        <begin position="242"/>
        <end position="272"/>
    </location>
</feature>
<dbReference type="GO" id="GO:0016874">
    <property type="term" value="F:ligase activity"/>
    <property type="evidence" value="ECO:0007669"/>
    <property type="project" value="UniProtKB-KW"/>
</dbReference>
<feature type="domain" description="A-kinase anchor protein 7-like phosphoesterase" evidence="2">
    <location>
        <begin position="52"/>
        <end position="372"/>
    </location>
</feature>
<evidence type="ECO:0000313" key="3">
    <source>
        <dbReference type="EMBL" id="KAB8072903.1"/>
    </source>
</evidence>
<dbReference type="EMBL" id="ML732237">
    <property type="protein sequence ID" value="KAB8072903.1"/>
    <property type="molecule type" value="Genomic_DNA"/>
</dbReference>
<accession>A0A5N5WWH8</accession>
<feature type="compositionally biased region" description="Polar residues" evidence="1">
    <location>
        <begin position="371"/>
        <end position="381"/>
    </location>
</feature>
<dbReference type="GO" id="GO:0006355">
    <property type="term" value="P:regulation of DNA-templated transcription"/>
    <property type="evidence" value="ECO:0007669"/>
    <property type="project" value="TreeGrafter"/>
</dbReference>
<feature type="region of interest" description="Disordered" evidence="1">
    <location>
        <begin position="332"/>
        <end position="351"/>
    </location>
</feature>
<feature type="region of interest" description="Disordered" evidence="1">
    <location>
        <begin position="295"/>
        <end position="315"/>
    </location>
</feature>
<evidence type="ECO:0000256" key="1">
    <source>
        <dbReference type="SAM" id="MobiDB-lite"/>
    </source>
</evidence>